<feature type="compositionally biased region" description="Polar residues" evidence="1">
    <location>
        <begin position="36"/>
        <end position="47"/>
    </location>
</feature>
<keyword evidence="3" id="KW-1185">Reference proteome</keyword>
<evidence type="ECO:0000313" key="2">
    <source>
        <dbReference type="EMBL" id="QQP31385.1"/>
    </source>
</evidence>
<dbReference type="AlphaFoldDB" id="A0A7T8GKV3"/>
<evidence type="ECO:0000256" key="1">
    <source>
        <dbReference type="SAM" id="MobiDB-lite"/>
    </source>
</evidence>
<dbReference type="Proteomes" id="UP000595437">
    <property type="component" value="Chromosome 21"/>
</dbReference>
<gene>
    <name evidence="2" type="ORF">FKW44_024971</name>
</gene>
<evidence type="ECO:0000313" key="3">
    <source>
        <dbReference type="Proteomes" id="UP000595437"/>
    </source>
</evidence>
<reference evidence="3" key="1">
    <citation type="submission" date="2021-01" db="EMBL/GenBank/DDBJ databases">
        <title>Caligus Genome Assembly.</title>
        <authorList>
            <person name="Gallardo-Escarate C."/>
        </authorList>
    </citation>
    <scope>NUCLEOTIDE SEQUENCE [LARGE SCALE GENOMIC DNA]</scope>
</reference>
<organism evidence="2 3">
    <name type="scientific">Caligus rogercresseyi</name>
    <name type="common">Sea louse</name>
    <dbReference type="NCBI Taxonomy" id="217165"/>
    <lineage>
        <taxon>Eukaryota</taxon>
        <taxon>Metazoa</taxon>
        <taxon>Ecdysozoa</taxon>
        <taxon>Arthropoda</taxon>
        <taxon>Crustacea</taxon>
        <taxon>Multicrustacea</taxon>
        <taxon>Hexanauplia</taxon>
        <taxon>Copepoda</taxon>
        <taxon>Siphonostomatoida</taxon>
        <taxon>Caligidae</taxon>
        <taxon>Caligus</taxon>
    </lineage>
</organism>
<sequence>MYFNKFPISSFGLHYSFELLTVEATQAGISPQTKISTVQATHSSQNDGFYLEKGRHP</sequence>
<dbReference type="EMBL" id="CP045910">
    <property type="protein sequence ID" value="QQP31385.1"/>
    <property type="molecule type" value="Genomic_DNA"/>
</dbReference>
<name>A0A7T8GKV3_CALRO</name>
<feature type="non-terminal residue" evidence="2">
    <location>
        <position position="57"/>
    </location>
</feature>
<proteinExistence type="predicted"/>
<feature type="region of interest" description="Disordered" evidence="1">
    <location>
        <begin position="36"/>
        <end position="57"/>
    </location>
</feature>
<accession>A0A7T8GKV3</accession>
<protein>
    <submittedName>
        <fullName evidence="2">Uncharacterized protein</fullName>
    </submittedName>
</protein>